<gene>
    <name evidence="2" type="ORF">PSS4_v1_350022</name>
</gene>
<accession>A0A0S4U5Q9</accession>
<reference evidence="2" key="1">
    <citation type="submission" date="2015-10" db="EMBL/GenBank/DDBJ databases">
        <authorList>
            <person name="Gilbert D.G."/>
        </authorList>
    </citation>
    <scope>NUCLEOTIDE SEQUENCE</scope>
    <source>
        <strain evidence="2">Phyl III-seqv23</strain>
    </source>
</reference>
<evidence type="ECO:0000256" key="1">
    <source>
        <dbReference type="SAM" id="MobiDB-lite"/>
    </source>
</evidence>
<feature type="region of interest" description="Disordered" evidence="1">
    <location>
        <begin position="40"/>
        <end position="69"/>
    </location>
</feature>
<evidence type="ECO:0000313" key="2">
    <source>
        <dbReference type="EMBL" id="CUV17574.1"/>
    </source>
</evidence>
<dbReference type="AlphaFoldDB" id="A0A0S4U5Q9"/>
<name>A0A0S4U5Q9_RALSL</name>
<sequence>MQARHVGTWIHYRFLYVQARGNAHDRIGLPMRWRRHRHRLARGQHTLDRPASAGRPGPTAYEYNSDKSV</sequence>
<dbReference type="EMBL" id="LN899821">
    <property type="protein sequence ID" value="CUV17574.1"/>
    <property type="molecule type" value="Genomic_DNA"/>
</dbReference>
<organism evidence="2">
    <name type="scientific">Ralstonia solanacearum</name>
    <name type="common">Pseudomonas solanacearum</name>
    <dbReference type="NCBI Taxonomy" id="305"/>
    <lineage>
        <taxon>Bacteria</taxon>
        <taxon>Pseudomonadati</taxon>
        <taxon>Pseudomonadota</taxon>
        <taxon>Betaproteobacteria</taxon>
        <taxon>Burkholderiales</taxon>
        <taxon>Burkholderiaceae</taxon>
        <taxon>Ralstonia</taxon>
        <taxon>Ralstonia solanacearum species complex</taxon>
    </lineage>
</organism>
<proteinExistence type="predicted"/>
<protein>
    <submittedName>
        <fullName evidence="2">Uncharacterized protein</fullName>
    </submittedName>
</protein>